<feature type="compositionally biased region" description="Basic and acidic residues" evidence="1">
    <location>
        <begin position="57"/>
        <end position="69"/>
    </location>
</feature>
<feature type="region of interest" description="Disordered" evidence="1">
    <location>
        <begin position="1"/>
        <end position="82"/>
    </location>
</feature>
<reference evidence="2" key="1">
    <citation type="submission" date="2017-08" db="EMBL/GenBank/DDBJ databases">
        <authorList>
            <person name="Polle J.E."/>
            <person name="Barry K."/>
            <person name="Cushman J."/>
            <person name="Schmutz J."/>
            <person name="Tran D."/>
            <person name="Hathwaick L.T."/>
            <person name="Yim W.C."/>
            <person name="Jenkins J."/>
            <person name="Mckie-Krisberg Z.M."/>
            <person name="Prochnik S."/>
            <person name="Lindquist E."/>
            <person name="Dockter R.B."/>
            <person name="Adam C."/>
            <person name="Molina H."/>
            <person name="Bunkerborg J."/>
            <person name="Jin E."/>
            <person name="Buchheim M."/>
            <person name="Magnuson J."/>
        </authorList>
    </citation>
    <scope>NUCLEOTIDE SEQUENCE</scope>
    <source>
        <strain evidence="2">CCAP 19/18</strain>
    </source>
</reference>
<evidence type="ECO:0000313" key="2">
    <source>
        <dbReference type="EMBL" id="KAF5839123.1"/>
    </source>
</evidence>
<feature type="compositionally biased region" description="Basic and acidic residues" evidence="1">
    <location>
        <begin position="25"/>
        <end position="35"/>
    </location>
</feature>
<evidence type="ECO:0000256" key="1">
    <source>
        <dbReference type="SAM" id="MobiDB-lite"/>
    </source>
</evidence>
<dbReference type="EMBL" id="MU069554">
    <property type="protein sequence ID" value="KAF5839123.1"/>
    <property type="molecule type" value="Genomic_DNA"/>
</dbReference>
<gene>
    <name evidence="2" type="ORF">DUNSADRAFT_1521</name>
</gene>
<sequence>MPTHTSGSGSSKSKRVASPQRAARHHEAEHKKTRESGQQPVMEVGPGGAVSGPGTDKVPDTRRAEEWADKQQSAHANKSASG</sequence>
<organism evidence="2 3">
    <name type="scientific">Dunaliella salina</name>
    <name type="common">Green alga</name>
    <name type="synonym">Protococcus salinus</name>
    <dbReference type="NCBI Taxonomy" id="3046"/>
    <lineage>
        <taxon>Eukaryota</taxon>
        <taxon>Viridiplantae</taxon>
        <taxon>Chlorophyta</taxon>
        <taxon>core chlorophytes</taxon>
        <taxon>Chlorophyceae</taxon>
        <taxon>CS clade</taxon>
        <taxon>Chlamydomonadales</taxon>
        <taxon>Dunaliellaceae</taxon>
        <taxon>Dunaliella</taxon>
    </lineage>
</organism>
<proteinExistence type="predicted"/>
<accession>A0ABQ7GWY5</accession>
<feature type="compositionally biased region" description="Low complexity" evidence="1">
    <location>
        <begin position="1"/>
        <end position="11"/>
    </location>
</feature>
<keyword evidence="3" id="KW-1185">Reference proteome</keyword>
<comment type="caution">
    <text evidence="2">The sequence shown here is derived from an EMBL/GenBank/DDBJ whole genome shotgun (WGS) entry which is preliminary data.</text>
</comment>
<dbReference type="Proteomes" id="UP000815325">
    <property type="component" value="Unassembled WGS sequence"/>
</dbReference>
<protein>
    <submittedName>
        <fullName evidence="2">Uncharacterized protein</fullName>
    </submittedName>
</protein>
<evidence type="ECO:0000313" key="3">
    <source>
        <dbReference type="Proteomes" id="UP000815325"/>
    </source>
</evidence>
<feature type="compositionally biased region" description="Polar residues" evidence="1">
    <location>
        <begin position="70"/>
        <end position="82"/>
    </location>
</feature>
<name>A0ABQ7GWY5_DUNSA</name>